<evidence type="ECO:0000256" key="2">
    <source>
        <dbReference type="SAM" id="Phobius"/>
    </source>
</evidence>
<evidence type="ECO:0000256" key="1">
    <source>
        <dbReference type="SAM" id="MobiDB-lite"/>
    </source>
</evidence>
<dbReference type="EMBL" id="JAVHJM010000004">
    <property type="protein sequence ID" value="KAK6514890.1"/>
    <property type="molecule type" value="Genomic_DNA"/>
</dbReference>
<proteinExistence type="predicted"/>
<feature type="region of interest" description="Disordered" evidence="1">
    <location>
        <begin position="1"/>
        <end position="71"/>
    </location>
</feature>
<comment type="caution">
    <text evidence="3">The sequence shown here is derived from an EMBL/GenBank/DDBJ whole genome shotgun (WGS) entry which is preliminary data.</text>
</comment>
<feature type="transmembrane region" description="Helical" evidence="2">
    <location>
        <begin position="91"/>
        <end position="111"/>
    </location>
</feature>
<keyword evidence="2" id="KW-1133">Transmembrane helix</keyword>
<accession>A0AAN8RXW0</accession>
<dbReference type="Proteomes" id="UP001307849">
    <property type="component" value="Unassembled WGS sequence"/>
</dbReference>
<feature type="transmembrane region" description="Helical" evidence="2">
    <location>
        <begin position="147"/>
        <end position="168"/>
    </location>
</feature>
<gene>
    <name evidence="3" type="ORF">TWF506_007252</name>
</gene>
<name>A0AAN8RXW0_9PEZI</name>
<keyword evidence="2" id="KW-0472">Membrane</keyword>
<keyword evidence="4" id="KW-1185">Reference proteome</keyword>
<keyword evidence="2" id="KW-0812">Transmembrane</keyword>
<evidence type="ECO:0000313" key="4">
    <source>
        <dbReference type="Proteomes" id="UP001307849"/>
    </source>
</evidence>
<feature type="transmembrane region" description="Helical" evidence="2">
    <location>
        <begin position="123"/>
        <end position="140"/>
    </location>
</feature>
<evidence type="ECO:0000313" key="3">
    <source>
        <dbReference type="EMBL" id="KAK6514890.1"/>
    </source>
</evidence>
<organism evidence="3 4">
    <name type="scientific">Arthrobotrys conoides</name>
    <dbReference type="NCBI Taxonomy" id="74498"/>
    <lineage>
        <taxon>Eukaryota</taxon>
        <taxon>Fungi</taxon>
        <taxon>Dikarya</taxon>
        <taxon>Ascomycota</taxon>
        <taxon>Pezizomycotina</taxon>
        <taxon>Orbiliomycetes</taxon>
        <taxon>Orbiliales</taxon>
        <taxon>Orbiliaceae</taxon>
        <taxon>Arthrobotrys</taxon>
    </lineage>
</organism>
<sequence length="176" mass="19653">MSPTVPTVYSLIPSLPDDDDVTSSPQAQPKGSDPSKMASSSGHTPTAKDPDIADVERALPPGPEAERFTPYGPQRLNFRHIYQKNFKPPNFASRAAGITYIAFCYSFIFYLLAPENVPEPARFPLWIFIAYLMAILKLFLWDRNASLVWVCGQFLGTIPLCLAVVNFMHRRGWGCV</sequence>
<protein>
    <submittedName>
        <fullName evidence="3">Uncharacterized protein</fullName>
    </submittedName>
</protein>
<dbReference type="AlphaFoldDB" id="A0AAN8RXW0"/>
<reference evidence="3 4" key="1">
    <citation type="submission" date="2019-10" db="EMBL/GenBank/DDBJ databases">
        <authorList>
            <person name="Palmer J.M."/>
        </authorList>
    </citation>
    <scope>NUCLEOTIDE SEQUENCE [LARGE SCALE GENOMIC DNA]</scope>
    <source>
        <strain evidence="3 4">TWF506</strain>
    </source>
</reference>
<feature type="compositionally biased region" description="Basic and acidic residues" evidence="1">
    <location>
        <begin position="46"/>
        <end position="57"/>
    </location>
</feature>